<dbReference type="GO" id="GO:0005886">
    <property type="term" value="C:plasma membrane"/>
    <property type="evidence" value="ECO:0007669"/>
    <property type="project" value="UniProtKB-SubCell"/>
</dbReference>
<evidence type="ECO:0000256" key="1">
    <source>
        <dbReference type="ARBA" id="ARBA00004651"/>
    </source>
</evidence>
<comment type="caution">
    <text evidence="9">The sequence shown here is derived from an EMBL/GenBank/DDBJ whole genome shotgun (WGS) entry which is preliminary data.</text>
</comment>
<feature type="transmembrane region" description="Helical" evidence="7">
    <location>
        <begin position="574"/>
        <end position="603"/>
    </location>
</feature>
<dbReference type="RefSeq" id="WP_045701685.1">
    <property type="nucleotide sequence ID" value="NZ_JZKH01000071.1"/>
</dbReference>
<feature type="transmembrane region" description="Helical" evidence="7">
    <location>
        <begin position="623"/>
        <end position="645"/>
    </location>
</feature>
<feature type="transmembrane region" description="Helical" evidence="7">
    <location>
        <begin position="212"/>
        <end position="233"/>
    </location>
</feature>
<dbReference type="InterPro" id="IPR003838">
    <property type="entry name" value="ABC3_permease_C"/>
</dbReference>
<name>A0A0F2TA77_STRR3</name>
<dbReference type="AlphaFoldDB" id="A0A0F2TA77"/>
<keyword evidence="5 7" id="KW-0472">Membrane</keyword>
<dbReference type="InterPro" id="IPR050250">
    <property type="entry name" value="Macrolide_Exporter_MacB"/>
</dbReference>
<evidence type="ECO:0000313" key="10">
    <source>
        <dbReference type="Proteomes" id="UP000033699"/>
    </source>
</evidence>
<feature type="domain" description="ABC3 transporter permease C-terminal" evidence="8">
    <location>
        <begin position="538"/>
        <end position="653"/>
    </location>
</feature>
<keyword evidence="4 7" id="KW-1133">Transmembrane helix</keyword>
<dbReference type="Pfam" id="PF02687">
    <property type="entry name" value="FtsX"/>
    <property type="match status" value="2"/>
</dbReference>
<accession>A0A0F2TA77</accession>
<keyword evidence="2" id="KW-1003">Cell membrane</keyword>
<dbReference type="EMBL" id="JZKH01000071">
    <property type="protein sequence ID" value="KJS59346.1"/>
    <property type="molecule type" value="Genomic_DNA"/>
</dbReference>
<evidence type="ECO:0000313" key="9">
    <source>
        <dbReference type="EMBL" id="KJS59346.1"/>
    </source>
</evidence>
<feature type="transmembrane region" description="Helical" evidence="7">
    <location>
        <begin position="73"/>
        <end position="95"/>
    </location>
</feature>
<feature type="transmembrane region" description="Helical" evidence="7">
    <location>
        <begin position="253"/>
        <end position="274"/>
    </location>
</feature>
<feature type="transmembrane region" description="Helical" evidence="7">
    <location>
        <begin position="526"/>
        <end position="553"/>
    </location>
</feature>
<evidence type="ECO:0000256" key="2">
    <source>
        <dbReference type="ARBA" id="ARBA00022475"/>
    </source>
</evidence>
<dbReference type="PATRIC" id="fig|359131.3.peg.6915"/>
<feature type="transmembrane region" description="Helical" evidence="7">
    <location>
        <begin position="168"/>
        <end position="191"/>
    </location>
</feature>
<feature type="transmembrane region" description="Helical" evidence="7">
    <location>
        <begin position="115"/>
        <end position="148"/>
    </location>
</feature>
<keyword evidence="3 7" id="KW-0812">Transmembrane</keyword>
<gene>
    <name evidence="9" type="ORF">VM95_27810</name>
</gene>
<evidence type="ECO:0000256" key="3">
    <source>
        <dbReference type="ARBA" id="ARBA00022692"/>
    </source>
</evidence>
<feature type="transmembrane region" description="Helical" evidence="7">
    <location>
        <begin position="314"/>
        <end position="332"/>
    </location>
</feature>
<dbReference type="PANTHER" id="PTHR30572">
    <property type="entry name" value="MEMBRANE COMPONENT OF TRANSPORTER-RELATED"/>
    <property type="match status" value="1"/>
</dbReference>
<organism evidence="9 10">
    <name type="scientific">Streptomyces rubellomurinus (strain ATCC 31215)</name>
    <dbReference type="NCBI Taxonomy" id="359131"/>
    <lineage>
        <taxon>Bacteria</taxon>
        <taxon>Bacillati</taxon>
        <taxon>Actinomycetota</taxon>
        <taxon>Actinomycetes</taxon>
        <taxon>Kitasatosporales</taxon>
        <taxon>Streptomycetaceae</taxon>
        <taxon>Streptomyces</taxon>
    </lineage>
</organism>
<evidence type="ECO:0000259" key="8">
    <source>
        <dbReference type="Pfam" id="PF02687"/>
    </source>
</evidence>
<protein>
    <recommendedName>
        <fullName evidence="8">ABC3 transporter permease C-terminal domain-containing protein</fullName>
    </recommendedName>
</protein>
<comment type="subcellular location">
    <subcellularLocation>
        <location evidence="1">Cell membrane</location>
        <topology evidence="1">Multi-pass membrane protein</topology>
    </subcellularLocation>
</comment>
<evidence type="ECO:0000256" key="5">
    <source>
        <dbReference type="ARBA" id="ARBA00023136"/>
    </source>
</evidence>
<feature type="domain" description="ABC3 transporter permease C-terminal" evidence="8">
    <location>
        <begin position="74"/>
        <end position="191"/>
    </location>
</feature>
<sequence length="658" mass="66889">MSTRTERTDHGGSLTTLLPVAAAGLRRRKTAFAGSYLALTLGVTLVATTGSLLHQTAGDDSPLGAPSLHKVLLFTAAMAAFVAVFVVAGTFAFAVAQRRQEIAMLRAVGATPRQIVWLITGEAAVVALAAALSGCLLALPGAPALAAWLVDRGAAPEGFTAHPAAGPMLLAAATGLAVALLGAVTAAVRAGRVRAAEALADAAVDRKVMTPLRWAAALTGLLTLFGAAGYYLAAPTMPPTPGDQAGDPQLASQWVLGADLAVITSIALLAPVLVPPLVRLLTAPLARATAAAPLLARQNALTAVRRTVSTATPAFLAIALTGTVVGSTAAFADAMTAQNRATTAARYVLRPGTQPLPADTLRRLTAGRPGLHATATTPTVVTGLGADTAAFDDHGEDSPASVPSAATVVDGDLATAWTLPAVQGNPADLHGATLALSTDQARGHGVHLGDHVNLRLADGTVTTLRLALVYRTQLGLDEILLSGDAATPHLPGARPTAVHLDAEPADRLGATLTDSRDPGPDPGAHYAWIATTTILGPALLYALIAIVNTMVMSTADRRRDFDVLRLAGSVRRQVLGTVALEAVLVVATAAVLALAVTALTQYGTTALINHRILAGQTTVPLHLPWPALAVAAAVCLALATTAALLPSRLALTRPAAAR</sequence>
<evidence type="ECO:0000256" key="6">
    <source>
        <dbReference type="ARBA" id="ARBA00038076"/>
    </source>
</evidence>
<evidence type="ECO:0000256" key="4">
    <source>
        <dbReference type="ARBA" id="ARBA00022989"/>
    </source>
</evidence>
<feature type="transmembrane region" description="Helical" evidence="7">
    <location>
        <begin position="36"/>
        <end position="53"/>
    </location>
</feature>
<dbReference type="PANTHER" id="PTHR30572:SF4">
    <property type="entry name" value="ABC TRANSPORTER PERMEASE YTRF"/>
    <property type="match status" value="1"/>
</dbReference>
<dbReference type="OrthoDB" id="3223244at2"/>
<evidence type="ECO:0000256" key="7">
    <source>
        <dbReference type="SAM" id="Phobius"/>
    </source>
</evidence>
<proteinExistence type="inferred from homology"/>
<dbReference type="Proteomes" id="UP000033699">
    <property type="component" value="Unassembled WGS sequence"/>
</dbReference>
<keyword evidence="10" id="KW-1185">Reference proteome</keyword>
<dbReference type="GO" id="GO:0022857">
    <property type="term" value="F:transmembrane transporter activity"/>
    <property type="evidence" value="ECO:0007669"/>
    <property type="project" value="TreeGrafter"/>
</dbReference>
<comment type="similarity">
    <text evidence="6">Belongs to the ABC-4 integral membrane protein family.</text>
</comment>
<reference evidence="9 10" key="1">
    <citation type="submission" date="2015-02" db="EMBL/GenBank/DDBJ databases">
        <authorList>
            <person name="Ju K.-S."/>
            <person name="Doroghazi J.R."/>
            <person name="Metcalf W."/>
        </authorList>
    </citation>
    <scope>NUCLEOTIDE SEQUENCE [LARGE SCALE GENOMIC DNA]</scope>
    <source>
        <strain evidence="9 10">ATCC 31215</strain>
    </source>
</reference>